<dbReference type="EC" id="2.3.3.21" evidence="8"/>
<organism evidence="11 12">
    <name type="scientific">Pontiella desulfatans</name>
    <dbReference type="NCBI Taxonomy" id="2750659"/>
    <lineage>
        <taxon>Bacteria</taxon>
        <taxon>Pseudomonadati</taxon>
        <taxon>Kiritimatiellota</taxon>
        <taxon>Kiritimatiellia</taxon>
        <taxon>Kiritimatiellales</taxon>
        <taxon>Pontiellaceae</taxon>
        <taxon>Pontiella</taxon>
    </lineage>
</organism>
<dbReference type="GO" id="GO:0009097">
    <property type="term" value="P:isoleucine biosynthetic process"/>
    <property type="evidence" value="ECO:0007669"/>
    <property type="project" value="UniProtKB-UniRule"/>
</dbReference>
<dbReference type="AlphaFoldDB" id="A0A6C2TXX6"/>
<keyword evidence="6" id="KW-0100">Branched-chain amino acid biosynthesis</keyword>
<dbReference type="PANTHER" id="PTHR43538:SF1">
    <property type="entry name" value="(R)-CITRAMALATE SYNTHASE"/>
    <property type="match status" value="1"/>
</dbReference>
<dbReference type="PROSITE" id="PS00815">
    <property type="entry name" value="AIPM_HOMOCIT_SYNTH_1"/>
    <property type="match status" value="1"/>
</dbReference>
<dbReference type="Gene3D" id="1.10.238.260">
    <property type="match status" value="1"/>
</dbReference>
<feature type="domain" description="Pyruvate carboxyltransferase" evidence="10">
    <location>
        <begin position="7"/>
        <end position="273"/>
    </location>
</feature>
<dbReference type="SMART" id="SM00917">
    <property type="entry name" value="LeuA_dimer"/>
    <property type="match status" value="1"/>
</dbReference>
<dbReference type="RefSeq" id="WP_136078112.1">
    <property type="nucleotide sequence ID" value="NZ_CAAHFG010000001.1"/>
</dbReference>
<sequence>MNVQEKVFIYDTTLRDGAQAEGVTFSPVAKIHVAKMLDSFGVDYIEGGFAASNPKDMAFFKDIKKENLKHAKVAAFGSTRRAGVDVAEDKGTLALLEAGTEVCTIFGKTWLLHVTEVLKTTAGENLAMIEDTCRFLKQNGKEVVYDAEHFFDGYKDSPEYALQTLEAAVKGGADVLVLCDTNGGSLPHEVFEITTAIREQFDVAVGIHTHNDSETAVANAMESVRAGATQVQGVINGFGERCGNCNLVSVAANILLKTGKTCLADPGKLKNLKQVSQFVNEQANLRDNQRAAFVGDSAFAHKAGMHVDGVRKVSQSFEHVPPESVGNGRRILISELSGASNVMEKLIEMGLDNIDRKSPEVREILQTMEKMEREGYVYEAADASFKMLIKKVLKEHKSFFELEGFRVIVEKRGKNEPCLSEATLKLKVNGEKAFTVGDGDGPVDALNMALRRALHEFYPSIDGVHLADYRVSILDPEEATAAKTRVHIESSDGETSWGTVGVSENIIEASWEALVDGVEYKLFLNEEDVG</sequence>
<evidence type="ECO:0000256" key="9">
    <source>
        <dbReference type="RuleBase" id="RU003523"/>
    </source>
</evidence>
<evidence type="ECO:0000313" key="12">
    <source>
        <dbReference type="Proteomes" id="UP000366872"/>
    </source>
</evidence>
<reference evidence="11 12" key="1">
    <citation type="submission" date="2019-04" db="EMBL/GenBank/DDBJ databases">
        <authorList>
            <person name="Van Vliet M D."/>
        </authorList>
    </citation>
    <scope>NUCLEOTIDE SEQUENCE [LARGE SCALE GENOMIC DNA]</scope>
    <source>
        <strain evidence="11 12">F1</strain>
    </source>
</reference>
<dbReference type="PROSITE" id="PS50991">
    <property type="entry name" value="PYR_CT"/>
    <property type="match status" value="1"/>
</dbReference>
<comment type="catalytic activity">
    <reaction evidence="7">
        <text>pyruvate + acetyl-CoA + H2O = (3R)-citramalate + CoA + H(+)</text>
        <dbReference type="Rhea" id="RHEA:19045"/>
        <dbReference type="ChEBI" id="CHEBI:15361"/>
        <dbReference type="ChEBI" id="CHEBI:15377"/>
        <dbReference type="ChEBI" id="CHEBI:15378"/>
        <dbReference type="ChEBI" id="CHEBI:30934"/>
        <dbReference type="ChEBI" id="CHEBI:57287"/>
        <dbReference type="ChEBI" id="CHEBI:57288"/>
        <dbReference type="EC" id="2.3.3.21"/>
    </reaction>
</comment>
<dbReference type="Pfam" id="PF22617">
    <property type="entry name" value="HCS_D2"/>
    <property type="match status" value="1"/>
</dbReference>
<keyword evidence="5 9" id="KW-0808">Transferase</keyword>
<dbReference type="InterPro" id="IPR013709">
    <property type="entry name" value="2-isopropylmalate_synth_dimer"/>
</dbReference>
<dbReference type="Pfam" id="PF00682">
    <property type="entry name" value="HMGL-like"/>
    <property type="match status" value="1"/>
</dbReference>
<dbReference type="InterPro" id="IPR002034">
    <property type="entry name" value="AIPM/Hcit_synth_CS"/>
</dbReference>
<dbReference type="EMBL" id="CAAHFG010000001">
    <property type="protein sequence ID" value="VGO12447.1"/>
    <property type="molecule type" value="Genomic_DNA"/>
</dbReference>
<dbReference type="GO" id="GO:0003852">
    <property type="term" value="F:2-isopropylmalate synthase activity"/>
    <property type="evidence" value="ECO:0007669"/>
    <property type="project" value="InterPro"/>
</dbReference>
<evidence type="ECO:0000313" key="11">
    <source>
        <dbReference type="EMBL" id="VGO12447.1"/>
    </source>
</evidence>
<proteinExistence type="inferred from homology"/>
<dbReference type="InterPro" id="IPR005675">
    <property type="entry name" value="Citramal_synthase"/>
</dbReference>
<comment type="pathway">
    <text evidence="1">Amino-acid biosynthesis; L-isoleucine biosynthesis; 2-oxobutanoate from pyruvate: step 1/3.</text>
</comment>
<evidence type="ECO:0000256" key="6">
    <source>
        <dbReference type="ARBA" id="ARBA00023304"/>
    </source>
</evidence>
<keyword evidence="3" id="KW-0028">Amino-acid biosynthesis</keyword>
<dbReference type="Gene3D" id="3.20.20.70">
    <property type="entry name" value="Aldolase class I"/>
    <property type="match status" value="1"/>
</dbReference>
<dbReference type="GO" id="GO:0043714">
    <property type="term" value="F:(R)-citramalate synthase activity"/>
    <property type="evidence" value="ECO:0007669"/>
    <property type="project" value="UniProtKB-UniRule"/>
</dbReference>
<dbReference type="SUPFAM" id="SSF110921">
    <property type="entry name" value="2-isopropylmalate synthase LeuA, allosteric (dimerisation) domain"/>
    <property type="match status" value="1"/>
</dbReference>
<evidence type="ECO:0000256" key="8">
    <source>
        <dbReference type="NCBIfam" id="TIGR00977"/>
    </source>
</evidence>
<dbReference type="CDD" id="cd07941">
    <property type="entry name" value="DRE_TIM_LeuA3"/>
    <property type="match status" value="1"/>
</dbReference>
<evidence type="ECO:0000256" key="4">
    <source>
        <dbReference type="ARBA" id="ARBA00022624"/>
    </source>
</evidence>
<accession>A0A6C2TXX6</accession>
<evidence type="ECO:0000259" key="10">
    <source>
        <dbReference type="PROSITE" id="PS50991"/>
    </source>
</evidence>
<dbReference type="NCBIfam" id="TIGR00977">
    <property type="entry name" value="citramal_synth"/>
    <property type="match status" value="1"/>
</dbReference>
<dbReference type="InterPro" id="IPR013785">
    <property type="entry name" value="Aldolase_TIM"/>
</dbReference>
<evidence type="ECO:0000256" key="7">
    <source>
        <dbReference type="ARBA" id="ARBA00048263"/>
    </source>
</evidence>
<keyword evidence="12" id="KW-1185">Reference proteome</keyword>
<dbReference type="GO" id="GO:0009098">
    <property type="term" value="P:L-leucine biosynthetic process"/>
    <property type="evidence" value="ECO:0007669"/>
    <property type="project" value="InterPro"/>
</dbReference>
<dbReference type="Proteomes" id="UP000366872">
    <property type="component" value="Unassembled WGS sequence"/>
</dbReference>
<protein>
    <recommendedName>
        <fullName evidence="8">Citramalate synthase</fullName>
        <ecNumber evidence="8">2.3.3.21</ecNumber>
    </recommendedName>
</protein>
<evidence type="ECO:0000256" key="5">
    <source>
        <dbReference type="ARBA" id="ARBA00022679"/>
    </source>
</evidence>
<dbReference type="Pfam" id="PF08502">
    <property type="entry name" value="LeuA_dimer"/>
    <property type="match status" value="1"/>
</dbReference>
<evidence type="ECO:0000256" key="3">
    <source>
        <dbReference type="ARBA" id="ARBA00022605"/>
    </source>
</evidence>
<dbReference type="UniPathway" id="UPA00047">
    <property type="reaction ID" value="UER00066"/>
</dbReference>
<comment type="similarity">
    <text evidence="2 9">Belongs to the alpha-IPM synthase/homocitrate synthase family.</text>
</comment>
<evidence type="ECO:0000256" key="1">
    <source>
        <dbReference type="ARBA" id="ARBA00004743"/>
    </source>
</evidence>
<keyword evidence="4" id="KW-0412">Isoleucine biosynthesis</keyword>
<dbReference type="PANTHER" id="PTHR43538">
    <property type="entry name" value="ALPHA-IPM SYNTHASE/HOMOCITRATE SYNTHASE"/>
    <property type="match status" value="1"/>
</dbReference>
<dbReference type="InterPro" id="IPR054691">
    <property type="entry name" value="LeuA/HCS_post-cat"/>
</dbReference>
<dbReference type="InterPro" id="IPR036230">
    <property type="entry name" value="LeuA_allosteric_dom_sf"/>
</dbReference>
<evidence type="ECO:0000256" key="2">
    <source>
        <dbReference type="ARBA" id="ARBA00006154"/>
    </source>
</evidence>
<gene>
    <name evidence="11" type="primary">cimA</name>
    <name evidence="11" type="ORF">PDESU_01000</name>
</gene>
<dbReference type="InterPro" id="IPR000891">
    <property type="entry name" value="PYR_CT"/>
</dbReference>
<dbReference type="SUPFAM" id="SSF51569">
    <property type="entry name" value="Aldolase"/>
    <property type="match status" value="1"/>
</dbReference>
<name>A0A6C2TXX6_PONDE</name>
<dbReference type="Gene3D" id="3.30.160.270">
    <property type="match status" value="1"/>
</dbReference>